<evidence type="ECO:0000313" key="1">
    <source>
        <dbReference type="EMBL" id="KAL3648547.1"/>
    </source>
</evidence>
<dbReference type="Proteomes" id="UP001632038">
    <property type="component" value="Unassembled WGS sequence"/>
</dbReference>
<dbReference type="GO" id="GO:0005840">
    <property type="term" value="C:ribosome"/>
    <property type="evidence" value="ECO:0007669"/>
    <property type="project" value="UniProtKB-KW"/>
</dbReference>
<keyword evidence="1" id="KW-0560">Oxidoreductase</keyword>
<protein>
    <submittedName>
        <fullName evidence="1">40s ribosomal protein S15</fullName>
        <ecNumber evidence="1">1.6.-.-</ecNumber>
    </submittedName>
</protein>
<proteinExistence type="predicted"/>
<name>A0ABD3E444_9LAMI</name>
<dbReference type="GO" id="GO:0016491">
    <property type="term" value="F:oxidoreductase activity"/>
    <property type="evidence" value="ECO:0007669"/>
    <property type="project" value="UniProtKB-KW"/>
</dbReference>
<sequence length="70" mass="7927">MGNAWKNDSRKTYDCTNYKKRPHDSQYGSSTPVMYGIFDKGGVFLLIGHIGLGWTSNCFDLNYLENALCI</sequence>
<reference evidence="2" key="1">
    <citation type="journal article" date="2024" name="IScience">
        <title>Strigolactones Initiate the Formation of Haustorium-like Structures in Castilleja.</title>
        <authorList>
            <person name="Buerger M."/>
            <person name="Peterson D."/>
            <person name="Chory J."/>
        </authorList>
    </citation>
    <scope>NUCLEOTIDE SEQUENCE [LARGE SCALE GENOMIC DNA]</scope>
</reference>
<gene>
    <name evidence="1" type="primary">rps15_1</name>
    <name evidence="1" type="ORF">CASFOL_007971</name>
</gene>
<evidence type="ECO:0000313" key="2">
    <source>
        <dbReference type="Proteomes" id="UP001632038"/>
    </source>
</evidence>
<keyword evidence="1" id="KW-0689">Ribosomal protein</keyword>
<organism evidence="1 2">
    <name type="scientific">Castilleja foliolosa</name>
    <dbReference type="NCBI Taxonomy" id="1961234"/>
    <lineage>
        <taxon>Eukaryota</taxon>
        <taxon>Viridiplantae</taxon>
        <taxon>Streptophyta</taxon>
        <taxon>Embryophyta</taxon>
        <taxon>Tracheophyta</taxon>
        <taxon>Spermatophyta</taxon>
        <taxon>Magnoliopsida</taxon>
        <taxon>eudicotyledons</taxon>
        <taxon>Gunneridae</taxon>
        <taxon>Pentapetalae</taxon>
        <taxon>asterids</taxon>
        <taxon>lamiids</taxon>
        <taxon>Lamiales</taxon>
        <taxon>Orobanchaceae</taxon>
        <taxon>Pedicularideae</taxon>
        <taxon>Castillejinae</taxon>
        <taxon>Castilleja</taxon>
    </lineage>
</organism>
<keyword evidence="2" id="KW-1185">Reference proteome</keyword>
<dbReference type="EC" id="1.6.-.-" evidence="1"/>
<dbReference type="EMBL" id="JAVIJP010000008">
    <property type="protein sequence ID" value="KAL3648547.1"/>
    <property type="molecule type" value="Genomic_DNA"/>
</dbReference>
<dbReference type="AlphaFoldDB" id="A0ABD3E444"/>
<accession>A0ABD3E444</accession>
<comment type="caution">
    <text evidence="1">The sequence shown here is derived from an EMBL/GenBank/DDBJ whole genome shotgun (WGS) entry which is preliminary data.</text>
</comment>
<keyword evidence="1" id="KW-0687">Ribonucleoprotein</keyword>